<reference evidence="4" key="1">
    <citation type="journal article" date="2019" name="Int. J. Syst. Evol. Microbiol.">
        <title>The Global Catalogue of Microorganisms (GCM) 10K type strain sequencing project: providing services to taxonomists for standard genome sequencing and annotation.</title>
        <authorList>
            <consortium name="The Broad Institute Genomics Platform"/>
            <consortium name="The Broad Institute Genome Sequencing Center for Infectious Disease"/>
            <person name="Wu L."/>
            <person name="Ma J."/>
        </authorList>
    </citation>
    <scope>NUCLEOTIDE SEQUENCE [LARGE SCALE GENOMIC DNA]</scope>
    <source>
        <strain evidence="4">CCM 8689</strain>
    </source>
</reference>
<name>A0ABV8NIH0_9SPHI</name>
<comment type="caution">
    <text evidence="3">The sequence shown here is derived from an EMBL/GenBank/DDBJ whole genome shotgun (WGS) entry which is preliminary data.</text>
</comment>
<evidence type="ECO:0000313" key="4">
    <source>
        <dbReference type="Proteomes" id="UP001595792"/>
    </source>
</evidence>
<protein>
    <submittedName>
        <fullName evidence="3">4'-phosphopantetheinyl transferase superfamily protein</fullName>
    </submittedName>
</protein>
<dbReference type="EMBL" id="JBHSBY010000034">
    <property type="protein sequence ID" value="MFC4196534.1"/>
    <property type="molecule type" value="Genomic_DNA"/>
</dbReference>
<dbReference type="GO" id="GO:0016740">
    <property type="term" value="F:transferase activity"/>
    <property type="evidence" value="ECO:0007669"/>
    <property type="project" value="UniProtKB-KW"/>
</dbReference>
<gene>
    <name evidence="3" type="ORF">ACFOUY_07470</name>
</gene>
<dbReference type="RefSeq" id="WP_378959865.1">
    <property type="nucleotide sequence ID" value="NZ_JBHRXC010000016.1"/>
</dbReference>
<dbReference type="SUPFAM" id="SSF56214">
    <property type="entry name" value="4'-phosphopantetheinyl transferase"/>
    <property type="match status" value="1"/>
</dbReference>
<dbReference type="Proteomes" id="UP001595792">
    <property type="component" value="Unassembled WGS sequence"/>
</dbReference>
<organism evidence="3 4">
    <name type="scientific">Pedobacter jamesrossensis</name>
    <dbReference type="NCBI Taxonomy" id="1908238"/>
    <lineage>
        <taxon>Bacteria</taxon>
        <taxon>Pseudomonadati</taxon>
        <taxon>Bacteroidota</taxon>
        <taxon>Sphingobacteriia</taxon>
        <taxon>Sphingobacteriales</taxon>
        <taxon>Sphingobacteriaceae</taxon>
        <taxon>Pedobacter</taxon>
    </lineage>
</organism>
<evidence type="ECO:0000256" key="1">
    <source>
        <dbReference type="ARBA" id="ARBA00022679"/>
    </source>
</evidence>
<sequence length="182" mass="20934">MLGNDVVDLRLAKTQSNWKRPNYLSKVFSSDEQNLIYSSGNTELMVWLMWSMKEAAYKIVNRNTGLRFYDPKAFCCSVDLDGWQAKGSVNYLGQQFLTYSDVGQYYVHTLSITSAISFENCRIIHAQNCSDYVNCFNRDHTDLKLQRNNSGLPEICIMRTMKQHIATTSHHGSFLFIAYLLS</sequence>
<keyword evidence="1 3" id="KW-0808">Transferase</keyword>
<accession>A0ABV8NIH0</accession>
<dbReference type="Pfam" id="PF01648">
    <property type="entry name" value="ACPS"/>
    <property type="match status" value="1"/>
</dbReference>
<keyword evidence="4" id="KW-1185">Reference proteome</keyword>
<evidence type="ECO:0000313" key="3">
    <source>
        <dbReference type="EMBL" id="MFC4196534.1"/>
    </source>
</evidence>
<dbReference type="InterPro" id="IPR037143">
    <property type="entry name" value="4-PPantetheinyl_Trfase_dom_sf"/>
</dbReference>
<proteinExistence type="predicted"/>
<feature type="domain" description="4'-phosphopantetheinyl transferase" evidence="2">
    <location>
        <begin position="2"/>
        <end position="85"/>
    </location>
</feature>
<dbReference type="InterPro" id="IPR008278">
    <property type="entry name" value="4-PPantetheinyl_Trfase_dom"/>
</dbReference>
<dbReference type="Gene3D" id="3.90.470.20">
    <property type="entry name" value="4'-phosphopantetheinyl transferase domain"/>
    <property type="match status" value="1"/>
</dbReference>
<evidence type="ECO:0000259" key="2">
    <source>
        <dbReference type="Pfam" id="PF01648"/>
    </source>
</evidence>